<evidence type="ECO:0000313" key="3">
    <source>
        <dbReference type="Proteomes" id="UP000010959"/>
    </source>
</evidence>
<accession>L7CEZ9</accession>
<sequence length="49" mass="5368">MAFSGNGRSQRTEHAESNDGTAIQIVMPTTTRGEIGRELITNGFDQFQP</sequence>
<dbReference type="AlphaFoldDB" id="L7CEZ9"/>
<feature type="region of interest" description="Disordered" evidence="1">
    <location>
        <begin position="1"/>
        <end position="24"/>
    </location>
</feature>
<evidence type="ECO:0000313" key="2">
    <source>
        <dbReference type="EMBL" id="ELP32824.1"/>
    </source>
</evidence>
<evidence type="ECO:0000256" key="1">
    <source>
        <dbReference type="SAM" id="MobiDB-lite"/>
    </source>
</evidence>
<proteinExistence type="predicted"/>
<dbReference type="Proteomes" id="UP000010959">
    <property type="component" value="Unassembled WGS sequence"/>
</dbReference>
<protein>
    <submittedName>
        <fullName evidence="2">Uncharacterized protein</fullName>
    </submittedName>
</protein>
<comment type="caution">
    <text evidence="2">The sequence shown here is derived from an EMBL/GenBank/DDBJ whole genome shotgun (WGS) entry which is preliminary data.</text>
</comment>
<name>L7CEZ9_RHOBT</name>
<dbReference type="EMBL" id="AMWG01000090">
    <property type="protein sequence ID" value="ELP32824.1"/>
    <property type="molecule type" value="Genomic_DNA"/>
</dbReference>
<gene>
    <name evidence="2" type="ORF">RBSWK_03281</name>
</gene>
<reference evidence="2 3" key="1">
    <citation type="journal article" date="2013" name="Mar. Genomics">
        <title>Expression of sulfatases in Rhodopirellula baltica and the diversity of sulfatases in the genus Rhodopirellula.</title>
        <authorList>
            <person name="Wegner C.E."/>
            <person name="Richter-Heitmann T."/>
            <person name="Klindworth A."/>
            <person name="Klockow C."/>
            <person name="Richter M."/>
            <person name="Achstetter T."/>
            <person name="Glockner F.O."/>
            <person name="Harder J."/>
        </authorList>
    </citation>
    <scope>NUCLEOTIDE SEQUENCE [LARGE SCALE GENOMIC DNA]</scope>
    <source>
        <strain evidence="2 3">SWK14</strain>
    </source>
</reference>
<dbReference type="PATRIC" id="fig|993516.3.peg.3490"/>
<organism evidence="2 3">
    <name type="scientific">Rhodopirellula baltica SWK14</name>
    <dbReference type="NCBI Taxonomy" id="993516"/>
    <lineage>
        <taxon>Bacteria</taxon>
        <taxon>Pseudomonadati</taxon>
        <taxon>Planctomycetota</taxon>
        <taxon>Planctomycetia</taxon>
        <taxon>Pirellulales</taxon>
        <taxon>Pirellulaceae</taxon>
        <taxon>Rhodopirellula</taxon>
    </lineage>
</organism>